<keyword evidence="14" id="KW-1185">Reference proteome</keyword>
<feature type="region of interest" description="Disordered" evidence="11">
    <location>
        <begin position="24"/>
        <end position="55"/>
    </location>
</feature>
<dbReference type="InterPro" id="IPR018108">
    <property type="entry name" value="MCP_transmembrane"/>
</dbReference>
<dbReference type="GO" id="GO:0005743">
    <property type="term" value="C:mitochondrial inner membrane"/>
    <property type="evidence" value="ECO:0007669"/>
    <property type="project" value="UniProtKB-SubCell"/>
</dbReference>
<keyword evidence="5" id="KW-0677">Repeat</keyword>
<feature type="repeat" description="Solcar" evidence="10">
    <location>
        <begin position="389"/>
        <end position="472"/>
    </location>
</feature>
<sequence length="683" mass="71930">MGGLSAFTQGPPTPRINRRICRVVPSPLSASPLPRNDDDSKRKTTAPTSRVRSGLDGVGLTREKALLGAVGGSLGIWGIFTAAVNLQKAEEASVGSRSFVWKQPSTLKEEGGGLSGPGLSLTPQGLFPLAFVTYLARFLLNFDSSVSSWWASEVVPAVPSSYSKGSSSRQRFLMSRFGELSTTVELGLGPFASKGKEGVLTFCQRLVDRYIGPESEAFPRGTPEGRRIREQLALLFSLLPPTAQPTALINELLASLPPPSGTSRIFQVESLGAGESKVLMDQTVRGMGQDPLMLLPARNMVPFAVGDSTKEARGEQGLYYRVPGLQSVLEGAYYGKGSGDGADPGDGASPGEHVEGANVAPFPSSAIPISPFGPIAARPIMKERSLDLNTYLLFALAGAVGCAGTHSLVVPIDVVKTRAQTSGGGTSILEGVQTLAREEGLAGLTRGIEPTLLGYLFYGVTVYPGYEFFKRALNSAVGPAAAMQFHAPLVILAGALATVIACLGVCPAEALRIRMVANAESFQDTLTGAVEQEGGIPSLWDGFPPLLVRQVLFGMMKFLVFDSVGIAIFTAAPFLRESVASSLAVSLFSGAVAGVASAIVSQPADTILSRMNAEARPSVMEAVSSILAERGVQGLFVGLGTRCLWSGSIISGQFLLYDVFRNLLHVTSEDLAQYMDVIGSFSN</sequence>
<keyword evidence="3" id="KW-0813">Transport</keyword>
<dbReference type="PANTHER" id="PTHR45671:SF12">
    <property type="entry name" value="MITOCHONDRIAL PHOSPHATE CARRIER PROTEIN"/>
    <property type="match status" value="1"/>
</dbReference>
<dbReference type="SUPFAM" id="SSF103506">
    <property type="entry name" value="Mitochondrial carrier"/>
    <property type="match status" value="1"/>
</dbReference>
<accession>A0A4D9D8N5</accession>
<dbReference type="EMBL" id="SDOX01000005">
    <property type="protein sequence ID" value="TFJ87952.1"/>
    <property type="molecule type" value="Genomic_DNA"/>
</dbReference>
<dbReference type="Proteomes" id="UP000355283">
    <property type="component" value="Unassembled WGS sequence"/>
</dbReference>
<keyword evidence="6" id="KW-0999">Mitochondrion inner membrane</keyword>
<keyword evidence="9 10" id="KW-0472">Membrane</keyword>
<dbReference type="GO" id="GO:0005315">
    <property type="term" value="F:phosphate transmembrane transporter activity"/>
    <property type="evidence" value="ECO:0007669"/>
    <property type="project" value="InterPro"/>
</dbReference>
<dbReference type="InterPro" id="IPR044677">
    <property type="entry name" value="SLC25A3/Pic2/Mir1-like"/>
</dbReference>
<evidence type="ECO:0000256" key="3">
    <source>
        <dbReference type="ARBA" id="ARBA00022448"/>
    </source>
</evidence>
<feature type="transmembrane region" description="Helical" evidence="12">
    <location>
        <begin position="581"/>
        <end position="601"/>
    </location>
</feature>
<feature type="transmembrane region" description="Helical" evidence="12">
    <location>
        <begin position="558"/>
        <end position="575"/>
    </location>
</feature>
<keyword evidence="7 12" id="KW-1133">Transmembrane helix</keyword>
<keyword evidence="4 10" id="KW-0812">Transmembrane</keyword>
<evidence type="ECO:0000256" key="1">
    <source>
        <dbReference type="ARBA" id="ARBA00004448"/>
    </source>
</evidence>
<evidence type="ECO:0000313" key="13">
    <source>
        <dbReference type="EMBL" id="TFJ87952.1"/>
    </source>
</evidence>
<evidence type="ECO:0000256" key="12">
    <source>
        <dbReference type="SAM" id="Phobius"/>
    </source>
</evidence>
<organism evidence="13 14">
    <name type="scientific">Nannochloropsis salina CCMP1776</name>
    <dbReference type="NCBI Taxonomy" id="1027361"/>
    <lineage>
        <taxon>Eukaryota</taxon>
        <taxon>Sar</taxon>
        <taxon>Stramenopiles</taxon>
        <taxon>Ochrophyta</taxon>
        <taxon>Eustigmatophyceae</taxon>
        <taxon>Eustigmatales</taxon>
        <taxon>Monodopsidaceae</taxon>
        <taxon>Microchloropsis</taxon>
        <taxon>Microchloropsis salina</taxon>
    </lineage>
</organism>
<feature type="repeat" description="Solcar" evidence="10">
    <location>
        <begin position="581"/>
        <end position="663"/>
    </location>
</feature>
<name>A0A4D9D8N5_9STRA</name>
<evidence type="ECO:0000256" key="8">
    <source>
        <dbReference type="ARBA" id="ARBA00023128"/>
    </source>
</evidence>
<dbReference type="OrthoDB" id="427452at2759"/>
<dbReference type="InterPro" id="IPR023395">
    <property type="entry name" value="MCP_dom_sf"/>
</dbReference>
<evidence type="ECO:0000313" key="14">
    <source>
        <dbReference type="Proteomes" id="UP000355283"/>
    </source>
</evidence>
<dbReference type="Pfam" id="PF00153">
    <property type="entry name" value="Mito_carr"/>
    <property type="match status" value="3"/>
</dbReference>
<comment type="similarity">
    <text evidence="2">Belongs to the mitochondrial carrier (TC 2.A.29) family.</text>
</comment>
<evidence type="ECO:0000256" key="2">
    <source>
        <dbReference type="ARBA" id="ARBA00006375"/>
    </source>
</evidence>
<dbReference type="GO" id="GO:1990547">
    <property type="term" value="P:mitochondrial phosphate ion transmembrane transport"/>
    <property type="evidence" value="ECO:0007669"/>
    <property type="project" value="InterPro"/>
</dbReference>
<dbReference type="AlphaFoldDB" id="A0A4D9D8N5"/>
<reference evidence="13 14" key="1">
    <citation type="submission" date="2019-01" db="EMBL/GenBank/DDBJ databases">
        <title>Nuclear Genome Assembly of the Microalgal Biofuel strain Nannochloropsis salina CCMP1776.</title>
        <authorList>
            <person name="Hovde B."/>
        </authorList>
    </citation>
    <scope>NUCLEOTIDE SEQUENCE [LARGE SCALE GENOMIC DNA]</scope>
    <source>
        <strain evidence="13 14">CCMP1776</strain>
    </source>
</reference>
<evidence type="ECO:0000256" key="10">
    <source>
        <dbReference type="PROSITE-ProRule" id="PRU00282"/>
    </source>
</evidence>
<dbReference type="PROSITE" id="PS50920">
    <property type="entry name" value="SOLCAR"/>
    <property type="match status" value="3"/>
</dbReference>
<feature type="compositionally biased region" description="Low complexity" evidence="11">
    <location>
        <begin position="25"/>
        <end position="34"/>
    </location>
</feature>
<keyword evidence="8" id="KW-0496">Mitochondrion</keyword>
<comment type="caution">
    <text evidence="13">The sequence shown here is derived from an EMBL/GenBank/DDBJ whole genome shotgun (WGS) entry which is preliminary data.</text>
</comment>
<evidence type="ECO:0000256" key="4">
    <source>
        <dbReference type="ARBA" id="ARBA00022692"/>
    </source>
</evidence>
<evidence type="ECO:0000256" key="5">
    <source>
        <dbReference type="ARBA" id="ARBA00022737"/>
    </source>
</evidence>
<proteinExistence type="inferred from homology"/>
<evidence type="ECO:0000256" key="7">
    <source>
        <dbReference type="ARBA" id="ARBA00022989"/>
    </source>
</evidence>
<gene>
    <name evidence="13" type="ORF">NSK_001298</name>
</gene>
<evidence type="ECO:0000256" key="9">
    <source>
        <dbReference type="ARBA" id="ARBA00023136"/>
    </source>
</evidence>
<evidence type="ECO:0000256" key="6">
    <source>
        <dbReference type="ARBA" id="ARBA00022792"/>
    </source>
</evidence>
<feature type="repeat" description="Solcar" evidence="10">
    <location>
        <begin position="485"/>
        <end position="567"/>
    </location>
</feature>
<dbReference type="PANTHER" id="PTHR45671">
    <property type="entry name" value="SOLUTE CARRIER FAMILY 25 (MITOCHONDRIAL CARRIER PHOSPHATE CARRIER), MEMBER 3, LIKE-RELATED-RELATED"/>
    <property type="match status" value="1"/>
</dbReference>
<comment type="subcellular location">
    <subcellularLocation>
        <location evidence="1">Mitochondrion inner membrane</location>
        <topology evidence="1">Multi-pass membrane protein</topology>
    </subcellularLocation>
</comment>
<evidence type="ECO:0000256" key="11">
    <source>
        <dbReference type="SAM" id="MobiDB-lite"/>
    </source>
</evidence>
<dbReference type="Gene3D" id="1.50.40.10">
    <property type="entry name" value="Mitochondrial carrier domain"/>
    <property type="match status" value="1"/>
</dbReference>
<feature type="transmembrane region" description="Helical" evidence="12">
    <location>
        <begin position="485"/>
        <end position="506"/>
    </location>
</feature>
<protein>
    <submittedName>
        <fullName evidence="13">Uncharacterized protein</fullName>
    </submittedName>
</protein>